<dbReference type="EMBL" id="JAPNQM010000004">
    <property type="protein sequence ID" value="MDL0117102.1"/>
    <property type="molecule type" value="Genomic_DNA"/>
</dbReference>
<keyword evidence="2" id="KW-1185">Reference proteome</keyword>
<reference evidence="1" key="1">
    <citation type="submission" date="2022-09" db="EMBL/GenBank/DDBJ databases">
        <authorList>
            <person name="De Moura G.S."/>
            <person name="Carvalho E."/>
            <person name="Ramos Sanchez E.M."/>
            <person name="Sellera F.P."/>
            <person name="Marques M.F.S."/>
            <person name="Heinemann M.B."/>
            <person name="De Vliegher S."/>
            <person name="Souza F.N."/>
            <person name="Mota R.A."/>
        </authorList>
    </citation>
    <scope>NUCLEOTIDE SEQUENCE</scope>
    <source>
        <strain evidence="1">BR656</strain>
    </source>
</reference>
<dbReference type="Proteomes" id="UP001176210">
    <property type="component" value="Unassembled WGS sequence"/>
</dbReference>
<sequence length="106" mass="12463">MEIKANNFLISMDGNSNFLSIQTELSQHAIDVLYQLISVGINMPDHEMFSFEGCEIELGLDLLHEFSSQIEYKLVDMLFHLFFYEFKGCSYMYELDDESFIRLRRG</sequence>
<organism evidence="1 2">
    <name type="scientific">Mammaliicoccus sciuri</name>
    <name type="common">Staphylococcus sciuri</name>
    <dbReference type="NCBI Taxonomy" id="1296"/>
    <lineage>
        <taxon>Bacteria</taxon>
        <taxon>Bacillati</taxon>
        <taxon>Bacillota</taxon>
        <taxon>Bacilli</taxon>
        <taxon>Bacillales</taxon>
        <taxon>Staphylococcaceae</taxon>
        <taxon>Mammaliicoccus</taxon>
    </lineage>
</organism>
<comment type="caution">
    <text evidence="1">The sequence shown here is derived from an EMBL/GenBank/DDBJ whole genome shotgun (WGS) entry which is preliminary data.</text>
</comment>
<accession>A0ABT7HYS9</accession>
<evidence type="ECO:0000313" key="1">
    <source>
        <dbReference type="EMBL" id="MDL0117102.1"/>
    </source>
</evidence>
<proteinExistence type="predicted"/>
<evidence type="ECO:0000313" key="2">
    <source>
        <dbReference type="Proteomes" id="UP001176210"/>
    </source>
</evidence>
<reference evidence="1" key="2">
    <citation type="journal article" date="2023" name="Vet. Microbiol.">
        <title>Emergence of livestock-associated Mammaliicoccus sciuri ST71 co-harbouring mecA and mecC genes in Brazil.</title>
        <authorList>
            <person name="de Moura G.S."/>
            <person name="de Carvalho E."/>
            <person name="Ramos Sanchez E.M."/>
            <person name="Sellera F.P."/>
            <person name="Marques M.F.S."/>
            <person name="Heinemann M.B."/>
            <person name="De Vliegher S."/>
            <person name="Souza F.N."/>
            <person name="Mota R.A."/>
        </authorList>
    </citation>
    <scope>NUCLEOTIDE SEQUENCE</scope>
    <source>
        <strain evidence="1">BR656</strain>
    </source>
</reference>
<name>A0ABT7HYS9_MAMSC</name>
<protein>
    <submittedName>
        <fullName evidence="1">Uncharacterized protein</fullName>
    </submittedName>
</protein>
<dbReference type="RefSeq" id="WP_239705726.1">
    <property type="nucleotide sequence ID" value="NZ_CP120185.1"/>
</dbReference>
<gene>
    <name evidence="1" type="ORF">OWO77_09000</name>
</gene>